<evidence type="ECO:0000313" key="3">
    <source>
        <dbReference type="Proteomes" id="UP000235371"/>
    </source>
</evidence>
<feature type="region of interest" description="Disordered" evidence="1">
    <location>
        <begin position="478"/>
        <end position="501"/>
    </location>
</feature>
<organism evidence="2 3">
    <name type="scientific">Hyaloscypha bicolor E</name>
    <dbReference type="NCBI Taxonomy" id="1095630"/>
    <lineage>
        <taxon>Eukaryota</taxon>
        <taxon>Fungi</taxon>
        <taxon>Dikarya</taxon>
        <taxon>Ascomycota</taxon>
        <taxon>Pezizomycotina</taxon>
        <taxon>Leotiomycetes</taxon>
        <taxon>Helotiales</taxon>
        <taxon>Hyaloscyphaceae</taxon>
        <taxon>Hyaloscypha</taxon>
        <taxon>Hyaloscypha bicolor</taxon>
    </lineage>
</organism>
<feature type="compositionally biased region" description="Polar residues" evidence="1">
    <location>
        <begin position="31"/>
        <end position="51"/>
    </location>
</feature>
<gene>
    <name evidence="2" type="ORF">K444DRAFT_228708</name>
</gene>
<dbReference type="EMBL" id="KZ613912">
    <property type="protein sequence ID" value="PMD51295.1"/>
    <property type="molecule type" value="Genomic_DNA"/>
</dbReference>
<keyword evidence="3" id="KW-1185">Reference proteome</keyword>
<name>A0A2J6SKL0_9HELO</name>
<dbReference type="OrthoDB" id="4776573at2759"/>
<dbReference type="GeneID" id="36579291"/>
<dbReference type="AlphaFoldDB" id="A0A2J6SKL0"/>
<proteinExistence type="predicted"/>
<dbReference type="Proteomes" id="UP000235371">
    <property type="component" value="Unassembled WGS sequence"/>
</dbReference>
<reference evidence="2 3" key="1">
    <citation type="submission" date="2016-04" db="EMBL/GenBank/DDBJ databases">
        <title>A degradative enzymes factory behind the ericoid mycorrhizal symbiosis.</title>
        <authorList>
            <consortium name="DOE Joint Genome Institute"/>
            <person name="Martino E."/>
            <person name="Morin E."/>
            <person name="Grelet G."/>
            <person name="Kuo A."/>
            <person name="Kohler A."/>
            <person name="Daghino S."/>
            <person name="Barry K."/>
            <person name="Choi C."/>
            <person name="Cichocki N."/>
            <person name="Clum A."/>
            <person name="Copeland A."/>
            <person name="Hainaut M."/>
            <person name="Haridas S."/>
            <person name="Labutti K."/>
            <person name="Lindquist E."/>
            <person name="Lipzen A."/>
            <person name="Khouja H.-R."/>
            <person name="Murat C."/>
            <person name="Ohm R."/>
            <person name="Olson A."/>
            <person name="Spatafora J."/>
            <person name="Veneault-Fourrey C."/>
            <person name="Henrissat B."/>
            <person name="Grigoriev I."/>
            <person name="Martin F."/>
            <person name="Perotto S."/>
        </authorList>
    </citation>
    <scope>NUCLEOTIDE SEQUENCE [LARGE SCALE GENOMIC DNA]</scope>
    <source>
        <strain evidence="2 3">E</strain>
    </source>
</reference>
<accession>A0A2J6SKL0</accession>
<feature type="compositionally biased region" description="Low complexity" evidence="1">
    <location>
        <begin position="491"/>
        <end position="500"/>
    </location>
</feature>
<evidence type="ECO:0000313" key="2">
    <source>
        <dbReference type="EMBL" id="PMD51295.1"/>
    </source>
</evidence>
<dbReference type="RefSeq" id="XP_024728199.1">
    <property type="nucleotide sequence ID" value="XM_024871209.1"/>
</dbReference>
<dbReference type="InParanoid" id="A0A2J6SKL0"/>
<feature type="region of interest" description="Disordered" evidence="1">
    <location>
        <begin position="1"/>
        <end position="51"/>
    </location>
</feature>
<protein>
    <submittedName>
        <fullName evidence="2">Uncharacterized protein</fullName>
    </submittedName>
</protein>
<dbReference type="STRING" id="1095630.A0A2J6SKL0"/>
<evidence type="ECO:0000256" key="1">
    <source>
        <dbReference type="SAM" id="MobiDB-lite"/>
    </source>
</evidence>
<sequence>MVRRFPDLRSSLRSSSTASDNHQPLIARRPSVQSQSTNYSQSHASKCSTALSQSENLLPIEEEERDKPTFDRSVDLVAIAAPHKISIDQTEVFEQLVSAYDEQNGEHRLSALPAAVRHRIYAFCFEGFERRKINLSPKFAVRAVFPDSHFISPWNVLDPVFGGVHAFRALRHDLMTYFWTTYHFHVTLNVFSGPVFSPLSHIWLLNFLDRIQRLTIEVDFTRFGGSSMRLAPSFGHNNDKLEDLLLGLIRGLKERPGRLTMAELNLMCRRYGGFRTKTEELGSSTVKYCPDDEIHIFDMMSELHGILQRCRVSGFTPDYTKQLLSAAFADGDQEVDLIIPNDPAWPHMPSLDDNAPVYTSNLHPNSALLPEPFGLRLHHSRSFAQEFEEEIKRFNVETYIHSSMSNCIVSSLTGALLKDQGHILENGHSDGIQQYSNVRDSLLSTASTQLGTPMGASTPRFEQFQPGEIMCTRTYEISQGTRTPPPERCSTPNTPNTLNKLNERDPAFVRTLNALKTQSQIEANEQDPAFIRTVEAMRKNSQTDAPAIASENKPPSMFMPTSTTVVESPAQRSASVLSARTNESKRVIKRRYLSFIDRVRGRAES</sequence>